<proteinExistence type="predicted"/>
<organism evidence="2 3">
    <name type="scientific">Maricaulis salignorans</name>
    <dbReference type="NCBI Taxonomy" id="144026"/>
    <lineage>
        <taxon>Bacteria</taxon>
        <taxon>Pseudomonadati</taxon>
        <taxon>Pseudomonadota</taxon>
        <taxon>Alphaproteobacteria</taxon>
        <taxon>Maricaulales</taxon>
        <taxon>Maricaulaceae</taxon>
        <taxon>Maricaulis</taxon>
    </lineage>
</organism>
<dbReference type="RefSeq" id="WP_091770440.1">
    <property type="nucleotide sequence ID" value="NZ_FNHG01000012.1"/>
</dbReference>
<accession>A0A1G9TLN5</accession>
<feature type="chain" id="PRO_5011707457" evidence="1">
    <location>
        <begin position="20"/>
        <end position="88"/>
    </location>
</feature>
<evidence type="ECO:0000313" key="3">
    <source>
        <dbReference type="Proteomes" id="UP000199759"/>
    </source>
</evidence>
<reference evidence="2 3" key="1">
    <citation type="submission" date="2016-10" db="EMBL/GenBank/DDBJ databases">
        <authorList>
            <person name="de Groot N.N."/>
        </authorList>
    </citation>
    <scope>NUCLEOTIDE SEQUENCE [LARGE SCALE GENOMIC DNA]</scope>
    <source>
        <strain evidence="2 3">DSM 16077</strain>
    </source>
</reference>
<gene>
    <name evidence="2" type="ORF">SAMN04488568_11249</name>
</gene>
<dbReference type="EMBL" id="FNHG01000012">
    <property type="protein sequence ID" value="SDM48647.1"/>
    <property type="molecule type" value="Genomic_DNA"/>
</dbReference>
<evidence type="ECO:0000313" key="2">
    <source>
        <dbReference type="EMBL" id="SDM48647.1"/>
    </source>
</evidence>
<keyword evidence="1" id="KW-0732">Signal</keyword>
<sequence length="88" mass="9109">MMAGVVAALALVAGPSAIASGGDALASADAPQPRMLSAAELQAYRTGRANTVPDNCWVETSPFTNQCIGVVCIEEGFWVLYECGEFGL</sequence>
<dbReference type="AlphaFoldDB" id="A0A1G9TLN5"/>
<feature type="signal peptide" evidence="1">
    <location>
        <begin position="1"/>
        <end position="19"/>
    </location>
</feature>
<protein>
    <submittedName>
        <fullName evidence="2">Uncharacterized protein</fullName>
    </submittedName>
</protein>
<dbReference type="Proteomes" id="UP000199759">
    <property type="component" value="Unassembled WGS sequence"/>
</dbReference>
<keyword evidence="3" id="KW-1185">Reference proteome</keyword>
<evidence type="ECO:0000256" key="1">
    <source>
        <dbReference type="SAM" id="SignalP"/>
    </source>
</evidence>
<name>A0A1G9TLN5_9PROT</name>